<keyword evidence="2" id="KW-1185">Reference proteome</keyword>
<dbReference type="EMBL" id="FOFU01000010">
    <property type="protein sequence ID" value="SEQ77096.1"/>
    <property type="molecule type" value="Genomic_DNA"/>
</dbReference>
<gene>
    <name evidence="1" type="ORF">SAMN04487977_11076</name>
</gene>
<evidence type="ECO:0000313" key="1">
    <source>
        <dbReference type="EMBL" id="SEQ77096.1"/>
    </source>
</evidence>
<accession>A0A1H9IRA7</accession>
<organism evidence="1 2">
    <name type="scientific">Treponema bryantii</name>
    <dbReference type="NCBI Taxonomy" id="163"/>
    <lineage>
        <taxon>Bacteria</taxon>
        <taxon>Pseudomonadati</taxon>
        <taxon>Spirochaetota</taxon>
        <taxon>Spirochaetia</taxon>
        <taxon>Spirochaetales</taxon>
        <taxon>Treponemataceae</taxon>
        <taxon>Treponema</taxon>
    </lineage>
</organism>
<dbReference type="AlphaFoldDB" id="A0A1H9IRA7"/>
<proteinExistence type="predicted"/>
<protein>
    <submittedName>
        <fullName evidence="1">Uncharacterized protein</fullName>
    </submittedName>
</protein>
<name>A0A1H9IRA7_9SPIR</name>
<dbReference type="OrthoDB" id="359727at2"/>
<dbReference type="Proteomes" id="UP000182360">
    <property type="component" value="Unassembled WGS sequence"/>
</dbReference>
<sequence length="184" mass="19673">MITSKGKFKGLVTVTVRDCNGHIKYYKNGFWRSLLRLPHKPMITKHHNTITTIGDNLIADLMISNPTQNKVDATNGYMLVGTGWTGSTPKNNTSVNTATGTYKKLDSGFPKIKGSFGAANGNVVLYRASFAAGDLNANGINEVALMNGNTAASKCLAYAQITPSVNVTSADSLQIDWQITVSGS</sequence>
<evidence type="ECO:0000313" key="2">
    <source>
        <dbReference type="Proteomes" id="UP000182360"/>
    </source>
</evidence>
<dbReference type="RefSeq" id="WP_074645053.1">
    <property type="nucleotide sequence ID" value="NZ_FOFU01000010.1"/>
</dbReference>
<reference evidence="1 2" key="1">
    <citation type="submission" date="2016-10" db="EMBL/GenBank/DDBJ databases">
        <authorList>
            <person name="de Groot N.N."/>
        </authorList>
    </citation>
    <scope>NUCLEOTIDE SEQUENCE [LARGE SCALE GENOMIC DNA]</scope>
    <source>
        <strain evidence="1 2">B25</strain>
    </source>
</reference>